<dbReference type="InterPro" id="IPR019563">
    <property type="entry name" value="GH97_catalytic"/>
</dbReference>
<dbReference type="Pfam" id="PF14508">
    <property type="entry name" value="GH97_N"/>
    <property type="match status" value="1"/>
</dbReference>
<gene>
    <name evidence="4" type="ORF">J2792_003381</name>
</gene>
<comment type="caution">
    <text evidence="4">The sequence shown here is derived from an EMBL/GenBank/DDBJ whole genome shotgun (WGS) entry which is preliminary data.</text>
</comment>
<proteinExistence type="predicted"/>
<keyword evidence="5" id="KW-1185">Reference proteome</keyword>
<dbReference type="InterPro" id="IPR029486">
    <property type="entry name" value="GH97_N"/>
</dbReference>
<dbReference type="PANTHER" id="PTHR35803">
    <property type="entry name" value="GLUCAN 1,4-ALPHA-GLUCOSIDASE SUSB-RELATED"/>
    <property type="match status" value="1"/>
</dbReference>
<sequence>MEQRLGMIAGIAALVVATPALGQEWQTVTSPDGRIVVDLAVDHGEAVYRARYNGKAILDRSRLGFRFKDAAPIDHDLALVASRATELDRPWTQPWGERRQMREHYRGLVATLAAPDGRKLGVEIRVFDDGFGFRYTLPGSAQQPLVISDEDTEFHFAQNYRAWSIPAYREKYSEYEYSRSALSAIQTAQTPLTLEGDGVALAVHEAALVDFPSMNLRMPDENSRTLKADLSPWSNGDRARTHGGAVTPWRVVMVAPDAAHLADSTIVLNLNEPNRLGDVSWVKPEKYIGIFWAMHTGLLTWEPGPKLGATTARAKSYIDWAAQHGIAGVLVEGWNVGWDVPEWWKNGHSRFVFDRAQPAFDMAEVSAYARAKGVDLIGHHETGAQVKDYLSQLEPALDYYDRYGVRAIKLGYVGTRLDQTEWPDSQYAVQSLQTVVAAAARHHIAIFPHEPVKDTGLRRTWPNLMSREGARGQEYNGGSPDGGNAPDHTTILPFTRLLSGPFDYTPGVVHFDYRANRPDNRVPSTLANQLALYVVLYSPVQMAVDLPEHYDEHADAFRFIHDVPTDWEESRTLQGAIGEYAVVARRDRHSPDWYLGAITNDTARRLTVPLDFLDAGARYEATIYADGAGADWRTAPEKVAIRRQTVTARDTLALDLARGGGQAIRFRMLR</sequence>
<evidence type="ECO:0000259" key="1">
    <source>
        <dbReference type="Pfam" id="PF10566"/>
    </source>
</evidence>
<dbReference type="EMBL" id="JAVDRD010000010">
    <property type="protein sequence ID" value="MDR6512496.1"/>
    <property type="molecule type" value="Genomic_DNA"/>
</dbReference>
<evidence type="ECO:0000313" key="5">
    <source>
        <dbReference type="Proteomes" id="UP001184150"/>
    </source>
</evidence>
<keyword evidence="4" id="KW-0326">Glycosidase</keyword>
<protein>
    <submittedName>
        <fullName evidence="4">Alpha-glucosidase</fullName>
        <ecNumber evidence="4">3.2.1.20</ecNumber>
    </submittedName>
</protein>
<dbReference type="Gene3D" id="2.70.98.10">
    <property type="match status" value="1"/>
</dbReference>
<dbReference type="InterPro" id="IPR017853">
    <property type="entry name" value="GH"/>
</dbReference>
<dbReference type="RefSeq" id="WP_309806033.1">
    <property type="nucleotide sequence ID" value="NZ_JAVDRD010000010.1"/>
</dbReference>
<dbReference type="Gene3D" id="3.20.20.70">
    <property type="entry name" value="Aldolase class I"/>
    <property type="match status" value="1"/>
</dbReference>
<accession>A0ABU1MR60</accession>
<name>A0ABU1MR60_9SPHN</name>
<dbReference type="EC" id="3.2.1.20" evidence="4"/>
<dbReference type="PANTHER" id="PTHR35803:SF1">
    <property type="entry name" value="GLUCAN 1,4-ALPHA-GLUCOSIDASE SUSB"/>
    <property type="match status" value="1"/>
</dbReference>
<dbReference type="GO" id="GO:0004558">
    <property type="term" value="F:alpha-1,4-glucosidase activity"/>
    <property type="evidence" value="ECO:0007669"/>
    <property type="project" value="UniProtKB-EC"/>
</dbReference>
<dbReference type="Pfam" id="PF10566">
    <property type="entry name" value="Glyco_hydro_97"/>
    <property type="match status" value="1"/>
</dbReference>
<organism evidence="4 5">
    <name type="scientific">Novosphingobium capsulatum</name>
    <dbReference type="NCBI Taxonomy" id="13688"/>
    <lineage>
        <taxon>Bacteria</taxon>
        <taxon>Pseudomonadati</taxon>
        <taxon>Pseudomonadota</taxon>
        <taxon>Alphaproteobacteria</taxon>
        <taxon>Sphingomonadales</taxon>
        <taxon>Sphingomonadaceae</taxon>
        <taxon>Novosphingobium</taxon>
    </lineage>
</organism>
<dbReference type="InterPro" id="IPR013785">
    <property type="entry name" value="Aldolase_TIM"/>
</dbReference>
<dbReference type="InterPro" id="IPR029483">
    <property type="entry name" value="GH97_C"/>
</dbReference>
<evidence type="ECO:0000313" key="4">
    <source>
        <dbReference type="EMBL" id="MDR6512496.1"/>
    </source>
</evidence>
<dbReference type="SUPFAM" id="SSF51445">
    <property type="entry name" value="(Trans)glycosidases"/>
    <property type="match status" value="1"/>
</dbReference>
<dbReference type="Proteomes" id="UP001184150">
    <property type="component" value="Unassembled WGS sequence"/>
</dbReference>
<evidence type="ECO:0000259" key="3">
    <source>
        <dbReference type="Pfam" id="PF14509"/>
    </source>
</evidence>
<evidence type="ECO:0000259" key="2">
    <source>
        <dbReference type="Pfam" id="PF14508"/>
    </source>
</evidence>
<feature type="domain" description="Glycosyl-hydrolase 97 C-terminal oligomerisation" evidence="3">
    <location>
        <begin position="566"/>
        <end position="666"/>
    </location>
</feature>
<keyword evidence="4" id="KW-0378">Hydrolase</keyword>
<feature type="domain" description="Glycosyl-hydrolase 97 N-terminal" evidence="2">
    <location>
        <begin position="28"/>
        <end position="273"/>
    </location>
</feature>
<dbReference type="InterPro" id="IPR014718">
    <property type="entry name" value="GH-type_carb-bd"/>
</dbReference>
<dbReference type="Pfam" id="PF14509">
    <property type="entry name" value="GH97_C"/>
    <property type="match status" value="1"/>
</dbReference>
<feature type="domain" description="Glycosyl-hydrolase 97 catalytic" evidence="1">
    <location>
        <begin position="291"/>
        <end position="470"/>
    </location>
</feature>
<dbReference type="InterPro" id="IPR052720">
    <property type="entry name" value="Glycosyl_hydrolase_97"/>
</dbReference>
<reference evidence="4 5" key="1">
    <citation type="submission" date="2023-07" db="EMBL/GenBank/DDBJ databases">
        <title>Sorghum-associated microbial communities from plants grown in Nebraska, USA.</title>
        <authorList>
            <person name="Schachtman D."/>
        </authorList>
    </citation>
    <scope>NUCLEOTIDE SEQUENCE [LARGE SCALE GENOMIC DNA]</scope>
    <source>
        <strain evidence="4 5">DS1027</strain>
    </source>
</reference>